<dbReference type="Proteomes" id="UP000006034">
    <property type="component" value="Unassembled WGS sequence"/>
</dbReference>
<dbReference type="Gene3D" id="1.50.10.20">
    <property type="match status" value="1"/>
</dbReference>
<evidence type="ECO:0000256" key="3">
    <source>
        <dbReference type="SAM" id="SignalP"/>
    </source>
</evidence>
<proteinExistence type="inferred from homology"/>
<dbReference type="OrthoDB" id="9767116at2"/>
<dbReference type="InterPro" id="IPR002890">
    <property type="entry name" value="MG2"/>
</dbReference>
<reference evidence="6 7" key="2">
    <citation type="submission" date="2013-04" db="EMBL/GenBank/DDBJ databases">
        <title>The Genome Sequence of Bilophila wadsworthia 3_1_6.</title>
        <authorList>
            <consortium name="The Broad Institute Genomics Platform"/>
            <person name="Earl A."/>
            <person name="Ward D."/>
            <person name="Feldgarden M."/>
            <person name="Gevers D."/>
            <person name="Sibley C."/>
            <person name="Strauss J."/>
            <person name="Allen-Vercoe E."/>
            <person name="Walker B."/>
            <person name="Young S."/>
            <person name="Zeng Q."/>
            <person name="Gargeya S."/>
            <person name="Fitzgerald M."/>
            <person name="Haas B."/>
            <person name="Abouelleil A."/>
            <person name="Allen A.W."/>
            <person name="Alvarado L."/>
            <person name="Arachchi H.M."/>
            <person name="Berlin A.M."/>
            <person name="Chapman S.B."/>
            <person name="Gainer-Dewar J."/>
            <person name="Goldberg J."/>
            <person name="Griggs A."/>
            <person name="Gujja S."/>
            <person name="Hansen M."/>
            <person name="Howarth C."/>
            <person name="Imamovic A."/>
            <person name="Ireland A."/>
            <person name="Larimer J."/>
            <person name="McCowan C."/>
            <person name="Murphy C."/>
            <person name="Pearson M."/>
            <person name="Poon T.W."/>
            <person name="Priest M."/>
            <person name="Roberts A."/>
            <person name="Saif S."/>
            <person name="Shea T."/>
            <person name="Sisk P."/>
            <person name="Sykes S."/>
            <person name="Wortman J."/>
            <person name="Nusbaum C."/>
            <person name="Birren B."/>
        </authorList>
    </citation>
    <scope>NUCLEOTIDE SEQUENCE [LARGE SCALE GENOMIC DNA]</scope>
    <source>
        <strain evidence="6 7">3_1_6</strain>
    </source>
</reference>
<keyword evidence="7" id="KW-1185">Reference proteome</keyword>
<dbReference type="eggNOG" id="COG2373">
    <property type="taxonomic scope" value="Bacteria"/>
</dbReference>
<dbReference type="Pfam" id="PF01835">
    <property type="entry name" value="MG2"/>
    <property type="match status" value="1"/>
</dbReference>
<dbReference type="GO" id="GO:0004866">
    <property type="term" value="F:endopeptidase inhibitor activity"/>
    <property type="evidence" value="ECO:0007669"/>
    <property type="project" value="InterPro"/>
</dbReference>
<sequence length="1862" mass="200136">MRHRSILFLLVLLCCVAVPALAASDQAPAFVRTAVTAPLEGREPLRVIFAPDEAACRKAYGDDWGVRCAAAPGQDGAVVSGVRLSPDIPGEWRWSGGDTMEFRPKNPWPESTAYTLSLAKLPLPSRMKLASPSLSFSTPPLAVLKMDGRLWIDPDLNGERAVSFDVRFTTQPDRQTVQRDAALKVSDKSLMLAKPEFVWGENGTCLIKSRILSLAKTPATVTLSLPGVAAEVRRDGTHWKIPKGKMEARQQVTAPGTSSLFRIKSASLETSRDASLAGEYRLTVETSLLVRPDAFAKAVTALQLPRALEEGAVEPTPWTKAPVVDETVLNRAKPVKIEPLQPADQPAGTLRFRVPVPSDSYLFLNLPQGFGPSPAFSLAGPWREVFHAAPFQPELDFLQPGNVLALGGERKLDLHASGLTAIRWRASRVLKPYLGFLATQPQPFTNTDIPFDALSDVQEGVIALKRTDPGVPQFTVLDVAPLFKDGRGLMRIELVGMDGDKEVASASRFLLVTDLGMIVKKNADGSRDVFVCSLSEGNPIFGAAVHILGTNGLPVAEAVTDAGGRAALPSVSGLNREKRPVAVTVSVKRGADEDAAWLPLDDYSRVVDYSRFPTQGQTSNADGINAYVFSERGIFRPGETLRFGMLMRRGDWKALPPDMPFFAELSDPSERTILRRQFVVGADGLAELSWTVPEGAPTGRYRLDVQTPNADGFAVVLGSGAVRVEEFQPDTMSLSATVNPAPGKGWLNASQASADAALKNLYGLPAVDRRLRGQLSVRPASLSFPGYEDFTFHDAMPYRGSALTLDLGEVRTDAQGRAVLPLPLEKLRGGTLHCRLLVEGFEPGGGRSVTTVRDFLVSPLQAVLGYRPTGAGGNLGFIPKGSESTLEFVALGPDLGRADPGELTFSVAERRYVTSLVTDKDGRYRYDETPVDREIASSKRSFDASGNLAWAVPTDKPGEFLLSVRNASGQIMALVPFTVAGNDDLRLAGRDELPSGNLRLHIDKADYAPGESIRLFLSSPYDGMGLITLERDSVAASRWFRVRAGNSVQEIAVPKDFEGRAYVNVSLARSLSSPDVFMQPHSYAVAPLTVNVARRDMGLRLKAPEQVLPGSALSVSLSARHPGKALIFAVDEGVLQLTAFATPDPLRYLLNDRALEVETRQMFDLLMPDHGQLRIPAFGGDMALSGGRFHNPFKRKAEPPLSWWSGIVEVGAETSVTIPVPGYYNGRVRIMAVAASPDTAGRAETDATVRGPVVLTPQLPVLASPGDEFEAALAVANNTGQPASFALALSPDEALRVVSPPPVEIAVGAGSERVIPFRVKVGDVPGNAELRFAVTDAAGNRTVRSATLSVRPASPLRESLSVGSASASTVLKTGRELYPYEAKGSASVSALPLPALRGLIRYLDAYPYTCAEQRISRAMPYALLMNRPELLADAGRAPDAARKLARERMDEAVQGIQSALNWRGVSLWPGGEPDVLVTAYAADFLLTMRESGAALPGGLLAEVFGALENALDRVPDSLEEGRAQAYGLWVLTREGRITTQAMEQLVSQLEDRFPEWRKDVASTLLAGSCAIMRMNDDARHLIALYQAPGPDFQASGYLDALGVQALRASVLARHFPDMLDTQRTELAQELLDVLNGGRYVTLSASLGVRALLDMGGAANMPSGISLRCTSMQPGFEPVESAPADLGGMLTLSAPGCAAYALDMPAGSQPLYWEVSAQGFDRKPPSEALAQGLEVSREYLDAEGRPVTTVKQGDVVTVSISARSHGGSVSDAVIVDLLPGGFEMVLNSDIKGQNPSGEPGYKSVDRREDRMIVFSDLAVEPSVFTYKIRAVNKGVYTLPPVQAEAMYNRSLQAHSAGGVMVVE</sequence>
<dbReference type="InterPro" id="IPR041203">
    <property type="entry name" value="Bact_A2M_MG5"/>
</dbReference>
<evidence type="ECO:0008006" key="8">
    <source>
        <dbReference type="Google" id="ProtNLM"/>
    </source>
</evidence>
<dbReference type="Gene3D" id="2.60.40.1930">
    <property type="match status" value="1"/>
</dbReference>
<comment type="similarity">
    <text evidence="1">Belongs to the protease inhibitor I39 (alpha-2-macroglobulin) family. Bacterial alpha-2-macroglobulin subfamily.</text>
</comment>
<dbReference type="HOGENOM" id="CLU_000965_2_0_7"/>
<dbReference type="Pfam" id="PF07703">
    <property type="entry name" value="A2M_BRD"/>
    <property type="match status" value="1"/>
</dbReference>
<dbReference type="Pfam" id="PF11974">
    <property type="entry name" value="bMG3"/>
    <property type="match status" value="1"/>
</dbReference>
<dbReference type="Pfam" id="PF00207">
    <property type="entry name" value="A2M"/>
    <property type="match status" value="1"/>
</dbReference>
<feature type="signal peptide" evidence="3">
    <location>
        <begin position="1"/>
        <end position="22"/>
    </location>
</feature>
<feature type="chain" id="PRO_5003203154" description="Alpha-2-macroglobulin" evidence="3">
    <location>
        <begin position="23"/>
        <end position="1862"/>
    </location>
</feature>
<evidence type="ECO:0000313" key="7">
    <source>
        <dbReference type="Proteomes" id="UP000006034"/>
    </source>
</evidence>
<dbReference type="Pfam" id="PF17973">
    <property type="entry name" value="bMG10"/>
    <property type="match status" value="1"/>
</dbReference>
<dbReference type="InterPro" id="IPR041246">
    <property type="entry name" value="Bact_MG10"/>
</dbReference>
<dbReference type="InterPro" id="IPR021868">
    <property type="entry name" value="Alpha_2_Macroglob_MG3"/>
</dbReference>
<dbReference type="Gene3D" id="2.60.40.3710">
    <property type="match status" value="1"/>
</dbReference>
<dbReference type="SMART" id="SM01359">
    <property type="entry name" value="A2M_N_2"/>
    <property type="match status" value="1"/>
</dbReference>
<dbReference type="STRING" id="563192.HMPREF0179_00468"/>
<dbReference type="PANTHER" id="PTHR40094">
    <property type="entry name" value="ALPHA-2-MACROGLOBULIN HOMOLOG"/>
    <property type="match status" value="1"/>
</dbReference>
<accession>E5Y2V4</accession>
<evidence type="ECO:0000256" key="2">
    <source>
        <dbReference type="ARBA" id="ARBA00022729"/>
    </source>
</evidence>
<name>E5Y2V4_BILW3</name>
<dbReference type="InterPro" id="IPR001599">
    <property type="entry name" value="Macroglobln_a2"/>
</dbReference>
<protein>
    <recommendedName>
        <fullName evidence="8">Alpha-2-macroglobulin</fullName>
    </recommendedName>
</protein>
<dbReference type="GeneID" id="78086760"/>
<reference evidence="6 7" key="1">
    <citation type="submission" date="2010-10" db="EMBL/GenBank/DDBJ databases">
        <authorList>
            <consortium name="The Broad Institute Genome Sequencing Platform"/>
            <person name="Ward D."/>
            <person name="Earl A."/>
            <person name="Feldgarden M."/>
            <person name="Young S.K."/>
            <person name="Gargeya S."/>
            <person name="Zeng Q."/>
            <person name="Alvarado L."/>
            <person name="Berlin A."/>
            <person name="Bochicchio J."/>
            <person name="Chapman S.B."/>
            <person name="Chen Z."/>
            <person name="Freedman E."/>
            <person name="Gellesch M."/>
            <person name="Goldberg J."/>
            <person name="Griggs A."/>
            <person name="Gujja S."/>
            <person name="Heilman E."/>
            <person name="Heiman D."/>
            <person name="Howarth C."/>
            <person name="Mehta T."/>
            <person name="Neiman D."/>
            <person name="Pearson M."/>
            <person name="Roberts A."/>
            <person name="Saif S."/>
            <person name="Shea T."/>
            <person name="Shenoy N."/>
            <person name="Sisk P."/>
            <person name="Stolte C."/>
            <person name="Sykes S."/>
            <person name="White J."/>
            <person name="Yandava C."/>
            <person name="Allen-Vercoe E."/>
            <person name="Sibley C."/>
            <person name="Ambrose C.E."/>
            <person name="Strauss J."/>
            <person name="Daigneault M."/>
            <person name="Haas B."/>
            <person name="Nusbaum C."/>
            <person name="Birren B."/>
        </authorList>
    </citation>
    <scope>NUCLEOTIDE SEQUENCE [LARGE SCALE GENOMIC DNA]</scope>
    <source>
        <strain evidence="6 7">3_1_6</strain>
    </source>
</reference>
<dbReference type="RefSeq" id="WP_005024654.1">
    <property type="nucleotide sequence ID" value="NZ_KE150239.1"/>
</dbReference>
<dbReference type="EMBL" id="ADCP02000002">
    <property type="protein sequence ID" value="EFV45694.1"/>
    <property type="molecule type" value="Genomic_DNA"/>
</dbReference>
<evidence type="ECO:0000259" key="4">
    <source>
        <dbReference type="SMART" id="SM01359"/>
    </source>
</evidence>
<dbReference type="InterPro" id="IPR008930">
    <property type="entry name" value="Terpenoid_cyclase/PrenylTrfase"/>
</dbReference>
<feature type="domain" description="Alpha-2-macroglobulin bait region" evidence="4">
    <location>
        <begin position="998"/>
        <end position="1137"/>
    </location>
</feature>
<evidence type="ECO:0000259" key="5">
    <source>
        <dbReference type="SMART" id="SM01360"/>
    </source>
</evidence>
<dbReference type="SMART" id="SM01360">
    <property type="entry name" value="A2M"/>
    <property type="match status" value="1"/>
</dbReference>
<comment type="caution">
    <text evidence="6">The sequence shown here is derived from an EMBL/GenBank/DDBJ whole genome shotgun (WGS) entry which is preliminary data.</text>
</comment>
<dbReference type="InterPro" id="IPR051802">
    <property type="entry name" value="YfhM-like"/>
</dbReference>
<evidence type="ECO:0000256" key="1">
    <source>
        <dbReference type="ARBA" id="ARBA00010556"/>
    </source>
</evidence>
<evidence type="ECO:0000313" key="6">
    <source>
        <dbReference type="EMBL" id="EFV45694.1"/>
    </source>
</evidence>
<dbReference type="InterPro" id="IPR011625">
    <property type="entry name" value="A2M_N_BRD"/>
</dbReference>
<organism evidence="6 7">
    <name type="scientific">Bilophila wadsworthia (strain 3_1_6)</name>
    <dbReference type="NCBI Taxonomy" id="563192"/>
    <lineage>
        <taxon>Bacteria</taxon>
        <taxon>Pseudomonadati</taxon>
        <taxon>Thermodesulfobacteriota</taxon>
        <taxon>Desulfovibrionia</taxon>
        <taxon>Desulfovibrionales</taxon>
        <taxon>Desulfovibrionaceae</taxon>
        <taxon>Bilophila</taxon>
    </lineage>
</organism>
<dbReference type="PANTHER" id="PTHR40094:SF1">
    <property type="entry name" value="UBIQUITIN DOMAIN-CONTAINING PROTEIN"/>
    <property type="match status" value="1"/>
</dbReference>
<feature type="domain" description="Alpha-2-macroglobulin" evidence="5">
    <location>
        <begin position="1202"/>
        <end position="1289"/>
    </location>
</feature>
<dbReference type="Pfam" id="PF17972">
    <property type="entry name" value="bMG5"/>
    <property type="match status" value="1"/>
</dbReference>
<gene>
    <name evidence="6" type="ORF">HMPREF0179_00468</name>
</gene>
<keyword evidence="2 3" id="KW-0732">Signal</keyword>
<dbReference type="SUPFAM" id="SSF48239">
    <property type="entry name" value="Terpenoid cyclases/Protein prenyltransferases"/>
    <property type="match status" value="1"/>
</dbReference>